<dbReference type="SUPFAM" id="SSF51445">
    <property type="entry name" value="(Trans)glycosidases"/>
    <property type="match status" value="1"/>
</dbReference>
<dbReference type="Gene3D" id="3.20.20.80">
    <property type="entry name" value="Glycosidases"/>
    <property type="match status" value="1"/>
</dbReference>
<evidence type="ECO:0000313" key="7">
    <source>
        <dbReference type="Proteomes" id="UP000624279"/>
    </source>
</evidence>
<dbReference type="PANTHER" id="PTHR10357:SF209">
    <property type="entry name" value="PERIPLASMIC ALPHA-AMYLASE"/>
    <property type="match status" value="1"/>
</dbReference>
<comment type="caution">
    <text evidence="6">The sequence shown here is derived from an EMBL/GenBank/DDBJ whole genome shotgun (WGS) entry which is preliminary data.</text>
</comment>
<accession>A0ABR6YDP5</accession>
<name>A0ABR6YDP5_9BURK</name>
<keyword evidence="7" id="KW-1185">Reference proteome</keyword>
<dbReference type="InterPro" id="IPR006047">
    <property type="entry name" value="GH13_cat_dom"/>
</dbReference>
<feature type="signal peptide" evidence="4">
    <location>
        <begin position="1"/>
        <end position="22"/>
    </location>
</feature>
<dbReference type="InterPro" id="IPR006046">
    <property type="entry name" value="Alpha_amylase"/>
</dbReference>
<protein>
    <recommendedName>
        <fullName evidence="3">Alpha-amylase</fullName>
        <ecNumber evidence="3">3.2.1.1</ecNumber>
    </recommendedName>
</protein>
<dbReference type="Pfam" id="PF00128">
    <property type="entry name" value="Alpha-amylase"/>
    <property type="match status" value="1"/>
</dbReference>
<proteinExistence type="inferred from homology"/>
<reference evidence="6 7" key="1">
    <citation type="submission" date="2020-08" db="EMBL/GenBank/DDBJ databases">
        <title>Novel species isolated from subtropical streams in China.</title>
        <authorList>
            <person name="Lu H."/>
        </authorList>
    </citation>
    <scope>NUCLEOTIDE SEQUENCE [LARGE SCALE GENOMIC DNA]</scope>
    <source>
        <strain evidence="6 7">LX15W</strain>
    </source>
</reference>
<keyword evidence="3" id="KW-0119">Carbohydrate metabolism</keyword>
<evidence type="ECO:0000256" key="2">
    <source>
        <dbReference type="RuleBase" id="RU003615"/>
    </source>
</evidence>
<keyword evidence="3" id="KW-0378">Hydrolase</keyword>
<keyword evidence="3" id="KW-0326">Glycosidase</keyword>
<feature type="chain" id="PRO_5045641617" description="Alpha-amylase" evidence="4">
    <location>
        <begin position="23"/>
        <end position="575"/>
    </location>
</feature>
<dbReference type="PRINTS" id="PR00110">
    <property type="entry name" value="ALPHAAMYLASE"/>
</dbReference>
<organism evidence="6 7">
    <name type="scientific">Undibacterium flavidum</name>
    <dbReference type="NCBI Taxonomy" id="2762297"/>
    <lineage>
        <taxon>Bacteria</taxon>
        <taxon>Pseudomonadati</taxon>
        <taxon>Pseudomonadota</taxon>
        <taxon>Betaproteobacteria</taxon>
        <taxon>Burkholderiales</taxon>
        <taxon>Oxalobacteraceae</taxon>
        <taxon>Undibacterium</taxon>
    </lineage>
</organism>
<dbReference type="SMART" id="SM00642">
    <property type="entry name" value="Aamy"/>
    <property type="match status" value="1"/>
</dbReference>
<dbReference type="RefSeq" id="WP_186942626.1">
    <property type="nucleotide sequence ID" value="NZ_JACOGA010000012.1"/>
</dbReference>
<dbReference type="InterPro" id="IPR017853">
    <property type="entry name" value="GH"/>
</dbReference>
<gene>
    <name evidence="6" type="ORF">H8K55_13700</name>
</gene>
<evidence type="ECO:0000256" key="3">
    <source>
        <dbReference type="RuleBase" id="RU361134"/>
    </source>
</evidence>
<comment type="similarity">
    <text evidence="1 2">Belongs to the glycosyl hydrolase 13 family.</text>
</comment>
<keyword evidence="4" id="KW-0732">Signal</keyword>
<dbReference type="EMBL" id="JACOGA010000012">
    <property type="protein sequence ID" value="MBC3874639.1"/>
    <property type="molecule type" value="Genomic_DNA"/>
</dbReference>
<evidence type="ECO:0000256" key="4">
    <source>
        <dbReference type="SAM" id="SignalP"/>
    </source>
</evidence>
<feature type="domain" description="Glycosyl hydrolase family 13 catalytic" evidence="5">
    <location>
        <begin position="49"/>
        <end position="485"/>
    </location>
</feature>
<evidence type="ECO:0000259" key="5">
    <source>
        <dbReference type="SMART" id="SM00642"/>
    </source>
</evidence>
<dbReference type="PANTHER" id="PTHR10357">
    <property type="entry name" value="ALPHA-AMYLASE FAMILY MEMBER"/>
    <property type="match status" value="1"/>
</dbReference>
<comment type="catalytic activity">
    <reaction evidence="3">
        <text>Endohydrolysis of (1-&gt;4)-alpha-D-glucosidic linkages in polysaccharides containing three or more (1-&gt;4)-alpha-linked D-glucose units.</text>
        <dbReference type="EC" id="3.2.1.1"/>
    </reaction>
</comment>
<dbReference type="EC" id="3.2.1.1" evidence="3"/>
<evidence type="ECO:0000256" key="1">
    <source>
        <dbReference type="ARBA" id="ARBA00008061"/>
    </source>
</evidence>
<sequence>MIRKSLIALSLLGVGLSISLNAASAPSAKPEQKKAKPQTFLWNNATVYFLLTDRFNNADKANDLAYGRKADAAPLRGFMGGDLKGIIAKIKDGYFDRLGVNAIWMTPPVEQIHEGTDEGTGKSYGFHGYWAKDFTKVDANVGTDKDFKNLVEIAHQHGIRVLLDVVMNHTGPVTDGDAVWPADWVRTEPACDYHTADGAIKCTLVKNLPDFFTESDKAVELPPFLVQKWKQEGRYEQETKELETYFGRTGYPRAPRYYLMKWHTDWIRKYGVDGFRVDTVKHVEATVWKELKHEASLAYEEWKLAHPKLKLSDDAFFMTAEAYNYPIRDGLLFRMDGGSRINYYAHGFDSMINFGFKSDAHQPYETLFSQYSGYLSGELKNYSVLNYISSHDDGSPFDPARLQPFVAATKLMLSPGSAQIYYGDETARLLNVSEAQGDAKLRSMMNWGALQNNLPIASMQNIAPGQVKPSTRELLLHWQKLGQFRRAHVAVGAGVHQQLSAAPYVFKRSYQHDGVSDVVIVALDLPVAKVHQLDVSGVFSDGEKIRDYYSGKTSIVKAGKLELPGQYSIILLGKP</sequence>
<evidence type="ECO:0000313" key="6">
    <source>
        <dbReference type="EMBL" id="MBC3874639.1"/>
    </source>
</evidence>
<dbReference type="Proteomes" id="UP000624279">
    <property type="component" value="Unassembled WGS sequence"/>
</dbReference>